<dbReference type="EMBL" id="JBHSTP010000001">
    <property type="protein sequence ID" value="MFC6355308.1"/>
    <property type="molecule type" value="Genomic_DNA"/>
</dbReference>
<dbReference type="InterPro" id="IPR053140">
    <property type="entry name" value="GDSL_Rv0518-like"/>
</dbReference>
<dbReference type="GO" id="GO:0016787">
    <property type="term" value="F:hydrolase activity"/>
    <property type="evidence" value="ECO:0007669"/>
    <property type="project" value="UniProtKB-KW"/>
</dbReference>
<protein>
    <submittedName>
        <fullName evidence="2">SGNH/GDSL hydrolase family protein</fullName>
        <ecNumber evidence="2">3.1.-.-</ecNumber>
    </submittedName>
</protein>
<accession>A0ABW1VC46</accession>
<dbReference type="PANTHER" id="PTHR43784:SF2">
    <property type="entry name" value="GDSL-LIKE LIPASE_ACYLHYDROLASE, PUTATIVE (AFU_ORTHOLOGUE AFUA_2G00820)-RELATED"/>
    <property type="match status" value="1"/>
</dbReference>
<dbReference type="PANTHER" id="PTHR43784">
    <property type="entry name" value="GDSL-LIKE LIPASE/ACYLHYDROLASE, PUTATIVE (AFU_ORTHOLOGUE AFUA_2G00820)-RELATED"/>
    <property type="match status" value="1"/>
</dbReference>
<dbReference type="Proteomes" id="UP001596306">
    <property type="component" value="Unassembled WGS sequence"/>
</dbReference>
<organism evidence="2 3">
    <name type="scientific">Luethyella okanaganae</name>
    <dbReference type="NCBI Taxonomy" id="69372"/>
    <lineage>
        <taxon>Bacteria</taxon>
        <taxon>Bacillati</taxon>
        <taxon>Actinomycetota</taxon>
        <taxon>Actinomycetes</taxon>
        <taxon>Micrococcales</taxon>
        <taxon>Microbacteriaceae</taxon>
        <taxon>Luethyella</taxon>
    </lineage>
</organism>
<keyword evidence="3" id="KW-1185">Reference proteome</keyword>
<gene>
    <name evidence="2" type="ORF">ACFQB0_04185</name>
</gene>
<dbReference type="EC" id="3.1.-.-" evidence="2"/>
<sequence>MSVTVWKRFVAVGDSISEGLCDPAPTTLGTTPGPEWLGWADRLAVILDGSAHLSGREIEFANLAVRGRRIEHVVTDQIPAAIRLGADLVSVMVGGNDLMSAKADPDKLAAHLEDGIVKLRESGADVLLANCFDPQFAFFLKPLRGRAAVFNANIWSIARAHGATVLDLWGIEEFRQTSMWAADRVHLSAEGHRLLASRAAHSLGVPYAEVAARSLPPVSSLAVDRDTHTVAQWFRRYALPWIVRRVRRVSTGDGISPKLPHPASVRAHH</sequence>
<dbReference type="Pfam" id="PF13472">
    <property type="entry name" value="Lipase_GDSL_2"/>
    <property type="match status" value="1"/>
</dbReference>
<keyword evidence="2" id="KW-0378">Hydrolase</keyword>
<proteinExistence type="predicted"/>
<dbReference type="Gene3D" id="3.40.50.1110">
    <property type="entry name" value="SGNH hydrolase"/>
    <property type="match status" value="1"/>
</dbReference>
<feature type="domain" description="SGNH hydrolase-type esterase" evidence="1">
    <location>
        <begin position="11"/>
        <end position="194"/>
    </location>
</feature>
<dbReference type="InterPro" id="IPR013830">
    <property type="entry name" value="SGNH_hydro"/>
</dbReference>
<reference evidence="3" key="1">
    <citation type="journal article" date="2019" name="Int. J. Syst. Evol. Microbiol.">
        <title>The Global Catalogue of Microorganisms (GCM) 10K type strain sequencing project: providing services to taxonomists for standard genome sequencing and annotation.</title>
        <authorList>
            <consortium name="The Broad Institute Genomics Platform"/>
            <consortium name="The Broad Institute Genome Sequencing Center for Infectious Disease"/>
            <person name="Wu L."/>
            <person name="Ma J."/>
        </authorList>
    </citation>
    <scope>NUCLEOTIDE SEQUENCE [LARGE SCALE GENOMIC DNA]</scope>
    <source>
        <strain evidence="3">CCUG 43304</strain>
    </source>
</reference>
<dbReference type="SUPFAM" id="SSF52266">
    <property type="entry name" value="SGNH hydrolase"/>
    <property type="match status" value="1"/>
</dbReference>
<dbReference type="RefSeq" id="WP_386727952.1">
    <property type="nucleotide sequence ID" value="NZ_JBHSTP010000001.1"/>
</dbReference>
<dbReference type="CDD" id="cd01832">
    <property type="entry name" value="SGNH_hydrolase_like_1"/>
    <property type="match status" value="1"/>
</dbReference>
<name>A0ABW1VC46_9MICO</name>
<evidence type="ECO:0000313" key="3">
    <source>
        <dbReference type="Proteomes" id="UP001596306"/>
    </source>
</evidence>
<evidence type="ECO:0000313" key="2">
    <source>
        <dbReference type="EMBL" id="MFC6355308.1"/>
    </source>
</evidence>
<dbReference type="InterPro" id="IPR036514">
    <property type="entry name" value="SGNH_hydro_sf"/>
</dbReference>
<evidence type="ECO:0000259" key="1">
    <source>
        <dbReference type="Pfam" id="PF13472"/>
    </source>
</evidence>
<comment type="caution">
    <text evidence="2">The sequence shown here is derived from an EMBL/GenBank/DDBJ whole genome shotgun (WGS) entry which is preliminary data.</text>
</comment>